<proteinExistence type="predicted"/>
<name>A0ABZ2BQ56_9RHOB</name>
<dbReference type="EMBL" id="CP143423">
    <property type="protein sequence ID" value="WVX47034.1"/>
    <property type="molecule type" value="Genomic_DNA"/>
</dbReference>
<evidence type="ECO:0000313" key="2">
    <source>
        <dbReference type="Proteomes" id="UP001318682"/>
    </source>
</evidence>
<evidence type="ECO:0000313" key="1">
    <source>
        <dbReference type="EMBL" id="WVX47034.1"/>
    </source>
</evidence>
<organism evidence="1 2">
    <name type="scientific">Roseobacter fucihabitans</name>
    <dbReference type="NCBI Taxonomy" id="1537242"/>
    <lineage>
        <taxon>Bacteria</taxon>
        <taxon>Pseudomonadati</taxon>
        <taxon>Pseudomonadota</taxon>
        <taxon>Alphaproteobacteria</taxon>
        <taxon>Rhodobacterales</taxon>
        <taxon>Roseobacteraceae</taxon>
        <taxon>Roseobacter</taxon>
    </lineage>
</organism>
<protein>
    <submittedName>
        <fullName evidence="1">Uncharacterized protein</fullName>
    </submittedName>
</protein>
<accession>A0ABZ2BQ56</accession>
<gene>
    <name evidence="1" type="ORF">ROLI_000930</name>
</gene>
<keyword evidence="2" id="KW-1185">Reference proteome</keyword>
<sequence length="67" mass="7302">MDICEVNAAALVLDHRGFLLRPFDKMTAALSWVLFPFPVTKMSAKRQPGTVYTPSGGGKSYSLLSVL</sequence>
<reference evidence="2" key="1">
    <citation type="submission" date="2024-01" db="EMBL/GenBank/DDBJ databases">
        <title>Roseobacter fucihabitans sp. nov., isolated from the brown alga Fucus spiralis.</title>
        <authorList>
            <person name="Hahnke S."/>
            <person name="Berger M."/>
            <person name="Schlingloff A."/>
            <person name="Athale I."/>
            <person name="Neumann-Schaal M."/>
            <person name="Adenaya A."/>
            <person name="Poehlein A."/>
            <person name="Daniel R."/>
            <person name="Pertersen J."/>
            <person name="Brinkhoff T."/>
        </authorList>
    </citation>
    <scope>NUCLEOTIDE SEQUENCE [LARGE SCALE GENOMIC DNA]</scope>
    <source>
        <strain evidence="2">B14</strain>
    </source>
</reference>
<dbReference type="Proteomes" id="UP001318682">
    <property type="component" value="Chromosome"/>
</dbReference>